<protein>
    <recommendedName>
        <fullName evidence="1">CYTH domain-containing protein</fullName>
    </recommendedName>
</protein>
<reference evidence="3" key="1">
    <citation type="journal article" date="2019" name="Int. J. Syst. Evol. Microbiol.">
        <title>The Global Catalogue of Microorganisms (GCM) 10K type strain sequencing project: providing services to taxonomists for standard genome sequencing and annotation.</title>
        <authorList>
            <consortium name="The Broad Institute Genomics Platform"/>
            <consortium name="The Broad Institute Genome Sequencing Center for Infectious Disease"/>
            <person name="Wu L."/>
            <person name="Ma J."/>
        </authorList>
    </citation>
    <scope>NUCLEOTIDE SEQUENCE [LARGE SCALE GENOMIC DNA]</scope>
    <source>
        <strain evidence="3">CGMCC 1.8860</strain>
    </source>
</reference>
<dbReference type="PANTHER" id="PTHR40114">
    <property type="entry name" value="SLR0698 PROTEIN"/>
    <property type="match status" value="1"/>
</dbReference>
<dbReference type="PANTHER" id="PTHR40114:SF1">
    <property type="entry name" value="SLR0698 PROTEIN"/>
    <property type="match status" value="1"/>
</dbReference>
<comment type="caution">
    <text evidence="2">The sequence shown here is derived from an EMBL/GenBank/DDBJ whole genome shotgun (WGS) entry which is preliminary data.</text>
</comment>
<dbReference type="Gene3D" id="2.40.320.10">
    <property type="entry name" value="Hypothetical Protein Pfu-838710-001"/>
    <property type="match status" value="1"/>
</dbReference>
<dbReference type="InterPro" id="IPR012042">
    <property type="entry name" value="NeuTTM/CthTTM-like"/>
</dbReference>
<evidence type="ECO:0000313" key="2">
    <source>
        <dbReference type="EMBL" id="GGP25765.1"/>
    </source>
</evidence>
<dbReference type="PROSITE" id="PS51707">
    <property type="entry name" value="CYTH"/>
    <property type="match status" value="1"/>
</dbReference>
<dbReference type="CDD" id="cd07891">
    <property type="entry name" value="CYTH-like_CthTTM-like_1"/>
    <property type="match status" value="1"/>
</dbReference>
<evidence type="ECO:0000259" key="1">
    <source>
        <dbReference type="PROSITE" id="PS51707"/>
    </source>
</evidence>
<dbReference type="SMART" id="SM01118">
    <property type="entry name" value="CYTH"/>
    <property type="match status" value="1"/>
</dbReference>
<dbReference type="Pfam" id="PF01928">
    <property type="entry name" value="CYTH"/>
    <property type="match status" value="1"/>
</dbReference>
<dbReference type="InterPro" id="IPR033469">
    <property type="entry name" value="CYTH-like_dom_sf"/>
</dbReference>
<proteinExistence type="predicted"/>
<dbReference type="SUPFAM" id="SSF55154">
    <property type="entry name" value="CYTH-like phosphatases"/>
    <property type="match status" value="1"/>
</dbReference>
<sequence length="158" mass="18030">MIAMAQEIERKYLLAATHWRNEITRSVRIAQGYLNDEPARTVRVRIKGEKGFLTIKGKNEGIARAEFEYEIPLADAAELLKLCPAVLDKTRHEIHRDGFVWEIDEFAGDNAGLIVAEIELPAVDTEFTKPDWLGDEVSGDARYYNSALSTHPYTRWPR</sequence>
<name>A0ABQ2PK74_9NEIS</name>
<evidence type="ECO:0000313" key="3">
    <source>
        <dbReference type="Proteomes" id="UP000621859"/>
    </source>
</evidence>
<keyword evidence="3" id="KW-1185">Reference proteome</keyword>
<accession>A0ABQ2PK74</accession>
<dbReference type="EMBL" id="BMLY01000002">
    <property type="protein sequence ID" value="GGP25765.1"/>
    <property type="molecule type" value="Genomic_DNA"/>
</dbReference>
<dbReference type="PIRSF" id="PIRSF016487">
    <property type="entry name" value="CYTH_UCP016487"/>
    <property type="match status" value="1"/>
</dbReference>
<organism evidence="2 3">
    <name type="scientific">Silvimonas amylolytica</name>
    <dbReference type="NCBI Taxonomy" id="449663"/>
    <lineage>
        <taxon>Bacteria</taxon>
        <taxon>Pseudomonadati</taxon>
        <taxon>Pseudomonadota</taxon>
        <taxon>Betaproteobacteria</taxon>
        <taxon>Neisseriales</taxon>
        <taxon>Chitinibacteraceae</taxon>
        <taxon>Silvimonas</taxon>
    </lineage>
</organism>
<gene>
    <name evidence="2" type="ORF">GCM10010971_15840</name>
</gene>
<dbReference type="InterPro" id="IPR023577">
    <property type="entry name" value="CYTH_domain"/>
</dbReference>
<dbReference type="Proteomes" id="UP000621859">
    <property type="component" value="Unassembled WGS sequence"/>
</dbReference>
<feature type="domain" description="CYTH" evidence="1">
    <location>
        <begin position="5"/>
        <end position="150"/>
    </location>
</feature>